<dbReference type="InterPro" id="IPR048491">
    <property type="entry name" value="XMAP215_CLASP_TOG"/>
</dbReference>
<feature type="compositionally biased region" description="Basic and acidic residues" evidence="4">
    <location>
        <begin position="413"/>
        <end position="438"/>
    </location>
</feature>
<dbReference type="Gene3D" id="1.25.10.10">
    <property type="entry name" value="Leucine-rich Repeat Variant"/>
    <property type="match status" value="5"/>
</dbReference>
<feature type="compositionally biased region" description="Basic and acidic residues" evidence="4">
    <location>
        <begin position="392"/>
        <end position="403"/>
    </location>
</feature>
<feature type="region of interest" description="Disordered" evidence="4">
    <location>
        <begin position="61"/>
        <end position="182"/>
    </location>
</feature>
<feature type="domain" description="TOG" evidence="5">
    <location>
        <begin position="1681"/>
        <end position="1931"/>
    </location>
</feature>
<evidence type="ECO:0000256" key="1">
    <source>
        <dbReference type="ARBA" id="ARBA00004245"/>
    </source>
</evidence>
<feature type="compositionally biased region" description="Polar residues" evidence="4">
    <location>
        <begin position="1051"/>
        <end position="1063"/>
    </location>
</feature>
<protein>
    <recommendedName>
        <fullName evidence="5">TOG domain-containing protein</fullName>
    </recommendedName>
</protein>
<feature type="compositionally biased region" description="Basic and acidic residues" evidence="4">
    <location>
        <begin position="485"/>
        <end position="499"/>
    </location>
</feature>
<dbReference type="EMBL" id="JALLBG020000087">
    <property type="protein sequence ID" value="KAL3766337.1"/>
    <property type="molecule type" value="Genomic_DNA"/>
</dbReference>
<feature type="domain" description="TOG" evidence="5">
    <location>
        <begin position="1953"/>
        <end position="2220"/>
    </location>
</feature>
<feature type="region of interest" description="Disordered" evidence="4">
    <location>
        <begin position="1"/>
        <end position="45"/>
    </location>
</feature>
<feature type="region of interest" description="Disordered" evidence="4">
    <location>
        <begin position="787"/>
        <end position="821"/>
    </location>
</feature>
<dbReference type="Pfam" id="PF21041">
    <property type="entry name" value="XMAP215_CLASP_TOG"/>
    <property type="match status" value="1"/>
</dbReference>
<evidence type="ECO:0000313" key="7">
    <source>
        <dbReference type="Proteomes" id="UP001530293"/>
    </source>
</evidence>
<feature type="domain" description="TOG" evidence="5">
    <location>
        <begin position="1364"/>
        <end position="1608"/>
    </location>
</feature>
<keyword evidence="2" id="KW-0963">Cytoplasm</keyword>
<dbReference type="SUPFAM" id="SSF48371">
    <property type="entry name" value="ARM repeat"/>
    <property type="match status" value="2"/>
</dbReference>
<proteinExistence type="predicted"/>
<feature type="region of interest" description="Disordered" evidence="4">
    <location>
        <begin position="326"/>
        <end position="368"/>
    </location>
</feature>
<dbReference type="InterPro" id="IPR034085">
    <property type="entry name" value="TOG"/>
</dbReference>
<name>A0ABD3MS99_9STRA</name>
<feature type="region of interest" description="Disordered" evidence="4">
    <location>
        <begin position="477"/>
        <end position="518"/>
    </location>
</feature>
<feature type="region of interest" description="Disordered" evidence="4">
    <location>
        <begin position="892"/>
        <end position="935"/>
    </location>
</feature>
<evidence type="ECO:0000256" key="3">
    <source>
        <dbReference type="ARBA" id="ARBA00023212"/>
    </source>
</evidence>
<accession>A0ABD3MS99</accession>
<dbReference type="Proteomes" id="UP001530293">
    <property type="component" value="Unassembled WGS sequence"/>
</dbReference>
<dbReference type="GO" id="GO:0005856">
    <property type="term" value="C:cytoskeleton"/>
    <property type="evidence" value="ECO:0007669"/>
    <property type="project" value="UniProtKB-SubCell"/>
</dbReference>
<reference evidence="6 7" key="1">
    <citation type="submission" date="2024-10" db="EMBL/GenBank/DDBJ databases">
        <title>Updated reference genomes for cyclostephanoid diatoms.</title>
        <authorList>
            <person name="Roberts W.R."/>
            <person name="Alverson A.J."/>
        </authorList>
    </citation>
    <scope>NUCLEOTIDE SEQUENCE [LARGE SCALE GENOMIC DNA]</scope>
    <source>
        <strain evidence="6 7">AJA232-27</strain>
    </source>
</reference>
<feature type="compositionally biased region" description="Polar residues" evidence="4">
    <location>
        <begin position="1"/>
        <end position="10"/>
    </location>
</feature>
<evidence type="ECO:0000256" key="2">
    <source>
        <dbReference type="ARBA" id="ARBA00022490"/>
    </source>
</evidence>
<feature type="compositionally biased region" description="Polar residues" evidence="4">
    <location>
        <begin position="2560"/>
        <end position="2577"/>
    </location>
</feature>
<comment type="caution">
    <text evidence="6">The sequence shown here is derived from an EMBL/GenBank/DDBJ whole genome shotgun (WGS) entry which is preliminary data.</text>
</comment>
<organism evidence="6 7">
    <name type="scientific">Discostella pseudostelligera</name>
    <dbReference type="NCBI Taxonomy" id="259834"/>
    <lineage>
        <taxon>Eukaryota</taxon>
        <taxon>Sar</taxon>
        <taxon>Stramenopiles</taxon>
        <taxon>Ochrophyta</taxon>
        <taxon>Bacillariophyta</taxon>
        <taxon>Coscinodiscophyceae</taxon>
        <taxon>Thalassiosirophycidae</taxon>
        <taxon>Stephanodiscales</taxon>
        <taxon>Stephanodiscaceae</taxon>
        <taxon>Discostella</taxon>
    </lineage>
</organism>
<dbReference type="SMART" id="SM01349">
    <property type="entry name" value="TOG"/>
    <property type="match status" value="4"/>
</dbReference>
<dbReference type="PANTHER" id="PTHR12609">
    <property type="entry name" value="MICROTUBULE ASSOCIATED PROTEIN XMAP215"/>
    <property type="match status" value="1"/>
</dbReference>
<dbReference type="InterPro" id="IPR045110">
    <property type="entry name" value="XMAP215"/>
</dbReference>
<dbReference type="InterPro" id="IPR011989">
    <property type="entry name" value="ARM-like"/>
</dbReference>
<feature type="compositionally biased region" description="Polar residues" evidence="4">
    <location>
        <begin position="349"/>
        <end position="366"/>
    </location>
</feature>
<feature type="compositionally biased region" description="Basic and acidic residues" evidence="4">
    <location>
        <begin position="972"/>
        <end position="993"/>
    </location>
</feature>
<comment type="subcellular location">
    <subcellularLocation>
        <location evidence="1">Cytoplasm</location>
        <location evidence="1">Cytoskeleton</location>
    </subcellularLocation>
</comment>
<feature type="compositionally biased region" description="Polar residues" evidence="4">
    <location>
        <begin position="167"/>
        <end position="177"/>
    </location>
</feature>
<feature type="non-terminal residue" evidence="6">
    <location>
        <position position="2624"/>
    </location>
</feature>
<keyword evidence="3" id="KW-0206">Cytoskeleton</keyword>
<feature type="compositionally biased region" description="Basic and acidic residues" evidence="4">
    <location>
        <begin position="205"/>
        <end position="216"/>
    </location>
</feature>
<feature type="region of interest" description="Disordered" evidence="4">
    <location>
        <begin position="615"/>
        <end position="652"/>
    </location>
</feature>
<feature type="compositionally biased region" description="Basic and acidic residues" evidence="4">
    <location>
        <begin position="2547"/>
        <end position="2559"/>
    </location>
</feature>
<feature type="region of interest" description="Disordered" evidence="4">
    <location>
        <begin position="194"/>
        <end position="283"/>
    </location>
</feature>
<feature type="compositionally biased region" description="Basic and acidic residues" evidence="4">
    <location>
        <begin position="136"/>
        <end position="145"/>
    </location>
</feature>
<evidence type="ECO:0000259" key="5">
    <source>
        <dbReference type="SMART" id="SM01349"/>
    </source>
</evidence>
<feature type="region of interest" description="Disordered" evidence="4">
    <location>
        <begin position="705"/>
        <end position="733"/>
    </location>
</feature>
<evidence type="ECO:0000313" key="6">
    <source>
        <dbReference type="EMBL" id="KAL3766337.1"/>
    </source>
</evidence>
<feature type="region of interest" description="Disordered" evidence="4">
    <location>
        <begin position="384"/>
        <end position="462"/>
    </location>
</feature>
<dbReference type="InterPro" id="IPR016024">
    <property type="entry name" value="ARM-type_fold"/>
</dbReference>
<feature type="region of interest" description="Disordered" evidence="4">
    <location>
        <begin position="953"/>
        <end position="1063"/>
    </location>
</feature>
<feature type="region of interest" description="Disordered" evidence="4">
    <location>
        <begin position="2536"/>
        <end position="2577"/>
    </location>
</feature>
<gene>
    <name evidence="6" type="ORF">ACHAWU_005729</name>
</gene>
<feature type="region of interest" description="Disordered" evidence="4">
    <location>
        <begin position="533"/>
        <end position="561"/>
    </location>
</feature>
<keyword evidence="7" id="KW-1185">Reference proteome</keyword>
<sequence>MQHQPASNRPSFHHTMTMANIDDVGGGGFQRPPSTNTYTGVRGGTAEDEQLLAELRAISMKSSSSRFAGDDDDEVVAGGSVPATPMPSNDNDDEHSGGDSCSGNMNSMPIQIENNICHDAKLNDAVDEQDGAMQQQHDRHEPAKNDDDDDDDDGNAFGNRPNDDVGIQSTLPNSFTGSRGGDAVDDELLAELRAISNKSSGSNRFDFDGNEGRDDGAFSNSLESHNAGEITDNKKVEPRRIAIPPLKSSGMSKNGVDKQSDSLPPWKRNNAGDKPWKRGAIKKSVDGEDMDIVIAAPPAPARTSSNSTPKALLHDVEVDAQPEVVATEKSANPADGIIDSNEQLDPPMSSRSDGGFQSTLPNTFTGSRGGAAVDDELLAELRAISNKSSGRNRFDGNADRDDGAPTPTITGSRDARDVVDGNAAEENKLNKNGIDKNSDTLPPWKRKAAEKPWKRGGAMKKMVGGEDMDIVIAAPPARSNPQLEHTPKKSEHADSKVVKEQGIQSNLPKTFVGDRGGAAEDPDLLAELRAISSKTASRNRFDDGEDNGESEIPIASDGDVLVDDSEEHYKVAKRGDVNGSLVVEERGIQSNLPKTFVGDRGGAAEDPDLLAELRGISSKTASRNRFDDGDDNGESEIPIASDGDVFGDESKEYDKVAKRGDVNGSLVVEERGIQSNLPKTFVGDRGGAAEDPDLLAELRAISSKTASRNRFDDGDDNGESEIPIASDGDVFGDESKEYDKVAKRGDVNGSLVVEERGIQSTLPKTFVGDQGGAAEDPDLLAELKTISSKTASRNRFDDGDGESGIPVTSEGVDESKEHDTDVLTKPKSIDVRKMQQARPLPPWKQKKGVKVASLVEDVVVAPTTKPSCRPFQNALIDENSEEGSDVRERVLRGASEEENTGIARLASNAPASTERMDSRMNPNLPNTVKGDRGGSAEDAKLLAELMAVSMKSSSNRFDDGDDEASSSAPFETARRSETTGLDERYGEKPRVDNNMDASSAPLPQWKQIRTNQKSPGPSEDTGKVDNDESYFPNKAADCATSNDEDVGKSNVEPSNPSGTLSSYGQGSLAFGMMGQPPPSNTDADIKITLEGLVNSLKSTNWQERKASYLFLHGRITTLSIDSGPTALLNSGEVYESLDKAVIHSLNDKNAGALDAALTLAITYADRCDGACSDDTALQIVTTLVKGTAFSSSRSSTLSQTEELVLKLVEIAPEGSSSIEVIFDLIQAHGLKSVKPKVVIFAAKLIMKSVLTFGASVLPIRTLKTSSECLIAHSNAQAREIGMQLLAEMCRALGSKDPFQNVIENLKKSQQSQLDSLLEAQPIATAVSRRLRRNMGKGPTTSRSHEEALESLKRAQEEDNVKRLAARPAVDLFQVLPRTCYREKIRLDKWSEKVAALDALIEAGGEQPYKLCRPGGSVDYAPLISELKKLLSHTHFAVCSKALTALGMLAEGVGEQIFSSMRPLIPTIVALLKDKKVINAVGNCLDKMFANVFSFENLLDNKDSLPSAVDEKKQKNALVRKNVLDYLVRCIAASGTYGTRGDITIQYASDLTKLACETLADSDAATRKAATDVVLALLKCKDGKVVSATTNMIASLQATNPRAYKLLKLATDGGDKAPTRPRSAPEMTSAHAFTQVNSSERKINSVNPAGNPVGLSKPISGSVVSEDDASEKSLPSFDDSVQILSALNIAKWGDDIDNGGVLAGIRSSNWKARMGALNQLMAHYAAADQAGVLFHSIPSLFVFVKDCSKSFNESNFNVAKALLELFTAIFGIHKQLLKVPESYLYVPATKLAVEKVGDKKLTEASSSCLHSICIVKDPQKVVEVAVKALSHVKSPLAHEALLCWFKTFCLDFGSASLSIGIQDSLIWVLQECESNNMKVREAALNVIGVMNSQLGPVLQACIKAKTIESSTMKLLDKAISDHPYDAKDSCVEKELKCITMLSSNDMSSQPAAKSILSLPKTDIMASLRSDYLDRLNSTEGKTAWKIRRDAMEEIRVGVEKCGALIATEGNSFLSLKQLFAALRSRLNDSQSNLKPAAASLIGMLLNHVDDDSQAKLGKIVFAALIHAAANDMKKTMREAAIAALAMGTESSVHNGGGTNLIATECFIICLESTMSEATLKSSGLPDVISFLTAKLESLYPNEETGKRRAISVNRQLAKVIVLCLLSSKAGTRSAAESLLGKCTTSRIVLSEDFDKEIGQLLPAQQRTVRSVIPTLAKQEQPVRPSSSSRLPAMQARPNSNQLVIAPPAHEVLASETCGEANPLRRGTTNSTKKQRLLQAKSDNWPEYPEQPNGDTLLSICKAWSQLISPVSIQLLFPKDGLRSHEDAISGCDLISTAIEYSRSNNDDEFLEELDLIFKWTACALYSRDHTSGLRSLISMLQLLFKRLRELSYVMTDYEAIILLPTILEKTGNAKSQCRDQLIDTLSFIRLNELYQLPRYGSIICMKVLEKSNSTRARSLAANECISCVKVAGTVAIGKRGVETLARALSTEKFLEVRTSYLDLFENVVQKSSLEKVLKLCVGDTVTEKTRGMIIDRCSRRPSTTPAPDDTKFAHRSDQRQSRLTPTRKSVTAGSNQVASSSSAVTGALKLRLQRLKVENQTAGGSSHIPSTTSVNEDIDFYASTL</sequence>
<evidence type="ECO:0000256" key="4">
    <source>
        <dbReference type="SAM" id="MobiDB-lite"/>
    </source>
</evidence>
<feature type="compositionally biased region" description="Polar residues" evidence="4">
    <location>
        <begin position="99"/>
        <end position="114"/>
    </location>
</feature>
<feature type="domain" description="TOG" evidence="5">
    <location>
        <begin position="1072"/>
        <end position="1326"/>
    </location>
</feature>
<feature type="compositionally biased region" description="Basic and acidic residues" evidence="4">
    <location>
        <begin position="231"/>
        <end position="240"/>
    </location>
</feature>